<sequence>MFSSALTSLLLLAPLAAMADKRGAAWPWYNANTNLDPNALQSSPGQGVNWLYNWETYRPANTQNFNFIGTQRCMDCSSSPVADLANRVSSGGWNTVFSLNEPDLAGISPTDAAAWYKQYINPLQVQKALPAISSSTNAGQGISWLDSFISACSGCYYDYINLHWYGPNFASFQSYIQNAHNHYPGKKFVITEFALSSGSAQDQANFVNQAKSFLNGADYVAMYSFFAATSTALEQANDPGAATNAPNSALYNSDGSLSVVGQAYKS</sequence>
<evidence type="ECO:0000313" key="3">
    <source>
        <dbReference type="EMBL" id="EPQ50386.1"/>
    </source>
</evidence>
<dbReference type="OMA" id="SEMISAC"/>
<dbReference type="PANTHER" id="PTHR34154">
    <property type="entry name" value="ALKALI-SENSITIVE LINKAGE PROTEIN 1"/>
    <property type="match status" value="1"/>
</dbReference>
<dbReference type="Proteomes" id="UP000030669">
    <property type="component" value="Unassembled WGS sequence"/>
</dbReference>
<dbReference type="GO" id="GO:0071966">
    <property type="term" value="P:fungal-type cell wall polysaccharide metabolic process"/>
    <property type="evidence" value="ECO:0007669"/>
    <property type="project" value="TreeGrafter"/>
</dbReference>
<keyword evidence="4" id="KW-1185">Reference proteome</keyword>
<evidence type="ECO:0000256" key="1">
    <source>
        <dbReference type="SAM" id="SignalP"/>
    </source>
</evidence>
<dbReference type="GeneID" id="19298445"/>
<reference evidence="3 4" key="1">
    <citation type="journal article" date="2012" name="Science">
        <title>The Paleozoic origin of enzymatic lignin decomposition reconstructed from 31 fungal genomes.</title>
        <authorList>
            <person name="Floudas D."/>
            <person name="Binder M."/>
            <person name="Riley R."/>
            <person name="Barry K."/>
            <person name="Blanchette R.A."/>
            <person name="Henrissat B."/>
            <person name="Martinez A.T."/>
            <person name="Otillar R."/>
            <person name="Spatafora J.W."/>
            <person name="Yadav J.S."/>
            <person name="Aerts A."/>
            <person name="Benoit I."/>
            <person name="Boyd A."/>
            <person name="Carlson A."/>
            <person name="Copeland A."/>
            <person name="Coutinho P.M."/>
            <person name="de Vries R.P."/>
            <person name="Ferreira P."/>
            <person name="Findley K."/>
            <person name="Foster B."/>
            <person name="Gaskell J."/>
            <person name="Glotzer D."/>
            <person name="Gorecki P."/>
            <person name="Heitman J."/>
            <person name="Hesse C."/>
            <person name="Hori C."/>
            <person name="Igarashi K."/>
            <person name="Jurgens J.A."/>
            <person name="Kallen N."/>
            <person name="Kersten P."/>
            <person name="Kohler A."/>
            <person name="Kuees U."/>
            <person name="Kumar T.K.A."/>
            <person name="Kuo A."/>
            <person name="LaButti K."/>
            <person name="Larrondo L.F."/>
            <person name="Lindquist E."/>
            <person name="Ling A."/>
            <person name="Lombard V."/>
            <person name="Lucas S."/>
            <person name="Lundell T."/>
            <person name="Martin R."/>
            <person name="McLaughlin D.J."/>
            <person name="Morgenstern I."/>
            <person name="Morin E."/>
            <person name="Murat C."/>
            <person name="Nagy L.G."/>
            <person name="Nolan M."/>
            <person name="Ohm R.A."/>
            <person name="Patyshakuliyeva A."/>
            <person name="Rokas A."/>
            <person name="Ruiz-Duenas F.J."/>
            <person name="Sabat G."/>
            <person name="Salamov A."/>
            <person name="Samejima M."/>
            <person name="Schmutz J."/>
            <person name="Slot J.C."/>
            <person name="St John F."/>
            <person name="Stenlid J."/>
            <person name="Sun H."/>
            <person name="Sun S."/>
            <person name="Syed K."/>
            <person name="Tsang A."/>
            <person name="Wiebenga A."/>
            <person name="Young D."/>
            <person name="Pisabarro A."/>
            <person name="Eastwood D.C."/>
            <person name="Martin F."/>
            <person name="Cullen D."/>
            <person name="Grigoriev I.V."/>
            <person name="Hibbett D.S."/>
        </authorList>
    </citation>
    <scope>NUCLEOTIDE SEQUENCE [LARGE SCALE GENOMIC DNA]</scope>
    <source>
        <strain evidence="3 4">ATCC 11539</strain>
    </source>
</reference>
<dbReference type="Pfam" id="PF11790">
    <property type="entry name" value="Glyco_hydro_cc"/>
    <property type="match status" value="1"/>
</dbReference>
<dbReference type="RefSeq" id="XP_007871100.1">
    <property type="nucleotide sequence ID" value="XM_007872909.1"/>
</dbReference>
<dbReference type="Gene3D" id="3.20.20.80">
    <property type="entry name" value="Glycosidases"/>
    <property type="match status" value="1"/>
</dbReference>
<gene>
    <name evidence="3" type="ORF">GLOTRDRAFT_101772</name>
</gene>
<dbReference type="PANTHER" id="PTHR34154:SF3">
    <property type="entry name" value="ALKALI-SENSITIVE LINKAGE PROTEIN 1"/>
    <property type="match status" value="1"/>
</dbReference>
<feature type="chain" id="PRO_5004543728" description="Asl1-like glycosyl hydrolase catalytic domain-containing protein" evidence="1">
    <location>
        <begin position="26"/>
        <end position="266"/>
    </location>
</feature>
<feature type="signal peptide" evidence="1">
    <location>
        <begin position="1"/>
        <end position="25"/>
    </location>
</feature>
<dbReference type="GO" id="GO:0009277">
    <property type="term" value="C:fungal-type cell wall"/>
    <property type="evidence" value="ECO:0007669"/>
    <property type="project" value="TreeGrafter"/>
</dbReference>
<dbReference type="eggNOG" id="ENOG502SHKN">
    <property type="taxonomic scope" value="Eukaryota"/>
</dbReference>
<proteinExistence type="predicted"/>
<dbReference type="InterPro" id="IPR053183">
    <property type="entry name" value="ASL1"/>
</dbReference>
<dbReference type="EMBL" id="KB469316">
    <property type="protein sequence ID" value="EPQ50386.1"/>
    <property type="molecule type" value="Genomic_DNA"/>
</dbReference>
<evidence type="ECO:0000313" key="4">
    <source>
        <dbReference type="Proteomes" id="UP000030669"/>
    </source>
</evidence>
<dbReference type="HOGENOM" id="CLU_040908_7_0_1"/>
<name>S7PRA3_GLOTA</name>
<dbReference type="InterPro" id="IPR024655">
    <property type="entry name" value="Asl1_glyco_hydro_catalytic"/>
</dbReference>
<evidence type="ECO:0000259" key="2">
    <source>
        <dbReference type="Pfam" id="PF11790"/>
    </source>
</evidence>
<accession>S7PRA3</accession>
<protein>
    <recommendedName>
        <fullName evidence="2">Asl1-like glycosyl hydrolase catalytic domain-containing protein</fullName>
    </recommendedName>
</protein>
<keyword evidence="1" id="KW-0732">Signal</keyword>
<dbReference type="AlphaFoldDB" id="S7PRA3"/>
<dbReference type="KEGG" id="gtr:GLOTRDRAFT_101772"/>
<dbReference type="OrthoDB" id="43654at2759"/>
<dbReference type="SUPFAM" id="SSF51445">
    <property type="entry name" value="(Trans)glycosidases"/>
    <property type="match status" value="1"/>
</dbReference>
<feature type="domain" description="Asl1-like glycosyl hydrolase catalytic" evidence="2">
    <location>
        <begin position="33"/>
        <end position="264"/>
    </location>
</feature>
<organism evidence="3 4">
    <name type="scientific">Gloeophyllum trabeum (strain ATCC 11539 / FP-39264 / Madison 617)</name>
    <name type="common">Brown rot fungus</name>
    <dbReference type="NCBI Taxonomy" id="670483"/>
    <lineage>
        <taxon>Eukaryota</taxon>
        <taxon>Fungi</taxon>
        <taxon>Dikarya</taxon>
        <taxon>Basidiomycota</taxon>
        <taxon>Agaricomycotina</taxon>
        <taxon>Agaricomycetes</taxon>
        <taxon>Gloeophyllales</taxon>
        <taxon>Gloeophyllaceae</taxon>
        <taxon>Gloeophyllum</taxon>
    </lineage>
</organism>
<dbReference type="InterPro" id="IPR017853">
    <property type="entry name" value="GH"/>
</dbReference>